<feature type="transmembrane region" description="Helical" evidence="17">
    <location>
        <begin position="49"/>
        <end position="75"/>
    </location>
</feature>
<evidence type="ECO:0000256" key="8">
    <source>
        <dbReference type="ARBA" id="ARBA00022692"/>
    </source>
</evidence>
<evidence type="ECO:0000256" key="7">
    <source>
        <dbReference type="ARBA" id="ARBA00022547"/>
    </source>
</evidence>
<dbReference type="FunFam" id="1.20.20.10:FF:000005">
    <property type="entry name" value="ATP synthase subunit 9, mitochondrial"/>
    <property type="match status" value="1"/>
</dbReference>
<keyword evidence="12 17" id="KW-1133">Transmembrane helix</keyword>
<protein>
    <recommendedName>
        <fullName evidence="5 17">ATP synthase subunit 9, mitochondrial</fullName>
    </recommendedName>
</protein>
<reference evidence="19" key="1">
    <citation type="journal article" date="2021" name="Biol. Invasions">
        <title>Global high-throughput genotyping of organellar genomes reveals insights into the origin and spread of invasive starry stonewort (Nitellopsis obtusa).</title>
        <authorList>
            <person name="Sleith R.S."/>
            <person name="Karol K.G."/>
        </authorList>
    </citation>
    <scope>NUCLEOTIDE SEQUENCE</scope>
    <source>
        <strain evidence="19">KGK5729</strain>
    </source>
</reference>
<evidence type="ECO:0000256" key="3">
    <source>
        <dbReference type="ARBA" id="ARBA00006704"/>
    </source>
</evidence>
<evidence type="ECO:0000313" key="19">
    <source>
        <dbReference type="EMBL" id="QXT44705.1"/>
    </source>
</evidence>
<dbReference type="SUPFAM" id="SSF81333">
    <property type="entry name" value="F1F0 ATP synthase subunit C"/>
    <property type="match status" value="1"/>
</dbReference>
<evidence type="ECO:0000256" key="14">
    <source>
        <dbReference type="ARBA" id="ARBA00023121"/>
    </source>
</evidence>
<dbReference type="PANTHER" id="PTHR10031:SF0">
    <property type="entry name" value="ATPASE PROTEIN 9"/>
    <property type="match status" value="1"/>
</dbReference>
<sequence length="76" mass="7791">MAMLEGAKLIGAGCATIALAGAAVGIGNVFSSLIHSVARNPSLAKQLFGYAILGFALTEAIALFALMMAFLILFVF</sequence>
<keyword evidence="11" id="KW-0067">ATP-binding</keyword>
<evidence type="ECO:0000256" key="11">
    <source>
        <dbReference type="ARBA" id="ARBA00022840"/>
    </source>
</evidence>
<dbReference type="GO" id="GO:0005524">
    <property type="term" value="F:ATP binding"/>
    <property type="evidence" value="ECO:0007669"/>
    <property type="project" value="UniProtKB-KW"/>
</dbReference>
<dbReference type="InterPro" id="IPR020537">
    <property type="entry name" value="ATP_synth_F0_csu_DDCD_BS"/>
</dbReference>
<evidence type="ECO:0000259" key="18">
    <source>
        <dbReference type="Pfam" id="PF00137"/>
    </source>
</evidence>
<evidence type="ECO:0000256" key="5">
    <source>
        <dbReference type="ARBA" id="ARBA00019317"/>
    </source>
</evidence>
<keyword evidence="8 17" id="KW-0812">Transmembrane</keyword>
<evidence type="ECO:0000256" key="1">
    <source>
        <dbReference type="ARBA" id="ARBA00002351"/>
    </source>
</evidence>
<dbReference type="PROSITE" id="PS00605">
    <property type="entry name" value="ATPASE_C"/>
    <property type="match status" value="1"/>
</dbReference>
<dbReference type="GO" id="GO:0015078">
    <property type="term" value="F:proton transmembrane transporter activity"/>
    <property type="evidence" value="ECO:0007669"/>
    <property type="project" value="InterPro"/>
</dbReference>
<evidence type="ECO:0000256" key="9">
    <source>
        <dbReference type="ARBA" id="ARBA00022741"/>
    </source>
</evidence>
<evidence type="ECO:0000256" key="16">
    <source>
        <dbReference type="ARBA" id="ARBA00023136"/>
    </source>
</evidence>
<evidence type="ECO:0000256" key="6">
    <source>
        <dbReference type="ARBA" id="ARBA00022448"/>
    </source>
</evidence>
<evidence type="ECO:0000256" key="17">
    <source>
        <dbReference type="RuleBase" id="RU004221"/>
    </source>
</evidence>
<geneLocation type="mitochondrion" evidence="19"/>
<dbReference type="PANTHER" id="PTHR10031">
    <property type="entry name" value="ATP SYNTHASE LIPID-BINDING PROTEIN, MITOCHONDRIAL"/>
    <property type="match status" value="1"/>
</dbReference>
<dbReference type="Gene3D" id="1.20.20.10">
    <property type="entry name" value="F1F0 ATP synthase subunit C"/>
    <property type="match status" value="1"/>
</dbReference>
<dbReference type="GO" id="GO:0033177">
    <property type="term" value="C:proton-transporting two-sector ATPase complex, proton-transporting domain"/>
    <property type="evidence" value="ECO:0007669"/>
    <property type="project" value="InterPro"/>
</dbReference>
<keyword evidence="7" id="KW-0138">CF(0)</keyword>
<comment type="caution">
    <text evidence="17">Lacks conserved residue(s) required for the propagation of feature annotation.</text>
</comment>
<feature type="domain" description="V-ATPase proteolipid subunit C-like" evidence="18">
    <location>
        <begin position="10"/>
        <end position="72"/>
    </location>
</feature>
<dbReference type="CDD" id="cd18182">
    <property type="entry name" value="ATP-synt_Fo_c_ATP5G3"/>
    <property type="match status" value="1"/>
</dbReference>
<comment type="subunit">
    <text evidence="4 17">F-type ATPases have 2 components, CF(1) - the catalytic core - and CF(0) - the membrane proton channel. CF(1) has five subunits: alpha(3), beta(3), gamma(1), delta(1), epsilon(1). CF(0) has three main subunits: a, b and c.</text>
</comment>
<dbReference type="GO" id="GO:0031966">
    <property type="term" value="C:mitochondrial membrane"/>
    <property type="evidence" value="ECO:0007669"/>
    <property type="project" value="UniProtKB-SubCell"/>
</dbReference>
<dbReference type="GO" id="GO:0045259">
    <property type="term" value="C:proton-transporting ATP synthase complex"/>
    <property type="evidence" value="ECO:0007669"/>
    <property type="project" value="UniProtKB-KW"/>
</dbReference>
<dbReference type="HAMAP" id="MF_01396">
    <property type="entry name" value="ATP_synth_c_bact"/>
    <property type="match status" value="1"/>
</dbReference>
<evidence type="ECO:0000256" key="4">
    <source>
        <dbReference type="ARBA" id="ARBA00011648"/>
    </source>
</evidence>
<evidence type="ECO:0000256" key="13">
    <source>
        <dbReference type="ARBA" id="ARBA00023065"/>
    </source>
</evidence>
<evidence type="ECO:0000256" key="15">
    <source>
        <dbReference type="ARBA" id="ARBA00023128"/>
    </source>
</evidence>
<keyword evidence="16 17" id="KW-0472">Membrane</keyword>
<keyword evidence="6 17" id="KW-0813">Transport</keyword>
<dbReference type="InterPro" id="IPR000454">
    <property type="entry name" value="ATP_synth_F0_csu"/>
</dbReference>
<dbReference type="Pfam" id="PF00137">
    <property type="entry name" value="ATP-synt_C"/>
    <property type="match status" value="1"/>
</dbReference>
<evidence type="ECO:0000256" key="2">
    <source>
        <dbReference type="ARBA" id="ARBA00004225"/>
    </source>
</evidence>
<organism evidence="19">
    <name type="scientific">Nitellopsis obtusa</name>
    <dbReference type="NCBI Taxonomy" id="40811"/>
    <lineage>
        <taxon>Eukaryota</taxon>
        <taxon>Viridiplantae</taxon>
        <taxon>Streptophyta</taxon>
        <taxon>Charophyceae</taxon>
        <taxon>Charales</taxon>
        <taxon>Characeae</taxon>
        <taxon>Nitellopsis</taxon>
    </lineage>
</organism>
<dbReference type="EMBL" id="MW556320">
    <property type="protein sequence ID" value="QXT44705.1"/>
    <property type="molecule type" value="Genomic_DNA"/>
</dbReference>
<comment type="function">
    <text evidence="1">This protein is one of the chains of the nonenzymatic membrane component (F0) of mitochondrial ATPase.</text>
</comment>
<proteinExistence type="inferred from homology"/>
<name>A0A8F6U460_9VIRI</name>
<keyword evidence="9" id="KW-0547">Nucleotide-binding</keyword>
<dbReference type="InterPro" id="IPR038662">
    <property type="entry name" value="ATP_synth_F0_csu_sf"/>
</dbReference>
<dbReference type="InterPro" id="IPR002379">
    <property type="entry name" value="ATPase_proteolipid_c-like_dom"/>
</dbReference>
<keyword evidence="14 17" id="KW-0446">Lipid-binding</keyword>
<keyword evidence="13 17" id="KW-0406">Ion transport</keyword>
<dbReference type="GO" id="GO:0008289">
    <property type="term" value="F:lipid binding"/>
    <property type="evidence" value="ECO:0007669"/>
    <property type="project" value="UniProtKB-KW"/>
</dbReference>
<comment type="subcellular location">
    <subcellularLocation>
        <location evidence="2 17">Mitochondrion membrane</location>
        <topology evidence="2 17">Multi-pass membrane protein</topology>
    </subcellularLocation>
</comment>
<evidence type="ECO:0000256" key="10">
    <source>
        <dbReference type="ARBA" id="ARBA00022781"/>
    </source>
</evidence>
<dbReference type="PRINTS" id="PR00124">
    <property type="entry name" value="ATPASEC"/>
</dbReference>
<keyword evidence="15 17" id="KW-0496">Mitochondrion</keyword>
<dbReference type="GO" id="GO:0015986">
    <property type="term" value="P:proton motive force-driven ATP synthesis"/>
    <property type="evidence" value="ECO:0007669"/>
    <property type="project" value="InterPro"/>
</dbReference>
<gene>
    <name evidence="19" type="primary">atp9</name>
</gene>
<comment type="similarity">
    <text evidence="3 17">Belongs to the ATPase C chain family.</text>
</comment>
<accession>A0A8F6U460</accession>
<evidence type="ECO:0000256" key="12">
    <source>
        <dbReference type="ARBA" id="ARBA00022989"/>
    </source>
</evidence>
<dbReference type="InterPro" id="IPR035921">
    <property type="entry name" value="F/V-ATP_Csub_sf"/>
</dbReference>
<keyword evidence="10 17" id="KW-0375">Hydrogen ion transport</keyword>
<dbReference type="AlphaFoldDB" id="A0A8F6U460"/>